<organism evidence="5 6">
    <name type="scientific">Prorocentrum cordatum</name>
    <dbReference type="NCBI Taxonomy" id="2364126"/>
    <lineage>
        <taxon>Eukaryota</taxon>
        <taxon>Sar</taxon>
        <taxon>Alveolata</taxon>
        <taxon>Dinophyceae</taxon>
        <taxon>Prorocentrales</taxon>
        <taxon>Prorocentraceae</taxon>
        <taxon>Prorocentrum</taxon>
    </lineage>
</organism>
<protein>
    <recommendedName>
        <fullName evidence="7">Anaphase-promoting complex subunit 11</fullName>
    </recommendedName>
</protein>
<feature type="region of interest" description="Disordered" evidence="2">
    <location>
        <begin position="1570"/>
        <end position="1750"/>
    </location>
</feature>
<dbReference type="Pfam" id="PF00240">
    <property type="entry name" value="ubiquitin"/>
    <property type="match status" value="1"/>
</dbReference>
<feature type="compositionally biased region" description="Low complexity" evidence="2">
    <location>
        <begin position="2643"/>
        <end position="2661"/>
    </location>
</feature>
<keyword evidence="6" id="KW-1185">Reference proteome</keyword>
<evidence type="ECO:0000313" key="5">
    <source>
        <dbReference type="EMBL" id="CAK0788267.1"/>
    </source>
</evidence>
<feature type="compositionally biased region" description="Low complexity" evidence="2">
    <location>
        <begin position="1022"/>
        <end position="1034"/>
    </location>
</feature>
<evidence type="ECO:0000313" key="6">
    <source>
        <dbReference type="Proteomes" id="UP001189429"/>
    </source>
</evidence>
<dbReference type="PRINTS" id="PR00348">
    <property type="entry name" value="UBIQUITIN"/>
</dbReference>
<feature type="region of interest" description="Disordered" evidence="2">
    <location>
        <begin position="2643"/>
        <end position="2686"/>
    </location>
</feature>
<dbReference type="InterPro" id="IPR000626">
    <property type="entry name" value="Ubiquitin-like_dom"/>
</dbReference>
<evidence type="ECO:0008006" key="7">
    <source>
        <dbReference type="Google" id="ProtNLM"/>
    </source>
</evidence>
<feature type="compositionally biased region" description="Low complexity" evidence="2">
    <location>
        <begin position="2439"/>
        <end position="2448"/>
    </location>
</feature>
<dbReference type="SMART" id="SM00213">
    <property type="entry name" value="UBQ"/>
    <property type="match status" value="1"/>
</dbReference>
<feature type="compositionally biased region" description="Low complexity" evidence="2">
    <location>
        <begin position="467"/>
        <end position="480"/>
    </location>
</feature>
<feature type="region of interest" description="Disordered" evidence="2">
    <location>
        <begin position="806"/>
        <end position="855"/>
    </location>
</feature>
<feature type="compositionally biased region" description="Pro residues" evidence="2">
    <location>
        <begin position="2449"/>
        <end position="2463"/>
    </location>
</feature>
<feature type="domain" description="Ubiquitin-like" evidence="3">
    <location>
        <begin position="855"/>
        <end position="929"/>
    </location>
</feature>
<feature type="region of interest" description="Disordered" evidence="2">
    <location>
        <begin position="1019"/>
        <end position="1051"/>
    </location>
</feature>
<feature type="compositionally biased region" description="Basic and acidic residues" evidence="2">
    <location>
        <begin position="969"/>
        <end position="989"/>
    </location>
</feature>
<feature type="region of interest" description="Disordered" evidence="2">
    <location>
        <begin position="447"/>
        <end position="493"/>
    </location>
</feature>
<feature type="region of interest" description="Disordered" evidence="2">
    <location>
        <begin position="933"/>
        <end position="989"/>
    </location>
</feature>
<evidence type="ECO:0000256" key="2">
    <source>
        <dbReference type="SAM" id="MobiDB-lite"/>
    </source>
</evidence>
<feature type="region of interest" description="Disordered" evidence="2">
    <location>
        <begin position="2435"/>
        <end position="2467"/>
    </location>
</feature>
<feature type="compositionally biased region" description="Low complexity" evidence="2">
    <location>
        <begin position="1686"/>
        <end position="1707"/>
    </location>
</feature>
<dbReference type="SMART" id="SM00184">
    <property type="entry name" value="RING"/>
    <property type="match status" value="1"/>
</dbReference>
<dbReference type="CDD" id="cd16448">
    <property type="entry name" value="RING-H2"/>
    <property type="match status" value="1"/>
</dbReference>
<evidence type="ECO:0000259" key="3">
    <source>
        <dbReference type="PROSITE" id="PS50053"/>
    </source>
</evidence>
<dbReference type="PANTHER" id="PTHR10666">
    <property type="entry name" value="UBIQUITIN"/>
    <property type="match status" value="1"/>
</dbReference>
<dbReference type="InterPro" id="IPR019956">
    <property type="entry name" value="Ubiquitin_dom"/>
</dbReference>
<keyword evidence="1" id="KW-0863">Zinc-finger</keyword>
<reference evidence="5" key="1">
    <citation type="submission" date="2023-10" db="EMBL/GenBank/DDBJ databases">
        <authorList>
            <person name="Chen Y."/>
            <person name="Shah S."/>
            <person name="Dougan E. K."/>
            <person name="Thang M."/>
            <person name="Chan C."/>
        </authorList>
    </citation>
    <scope>NUCLEOTIDE SEQUENCE [LARGE SCALE GENOMIC DNA]</scope>
</reference>
<evidence type="ECO:0000259" key="4">
    <source>
        <dbReference type="PROSITE" id="PS50089"/>
    </source>
</evidence>
<name>A0ABN9PDT2_9DINO</name>
<accession>A0ABN9PDT2</accession>
<dbReference type="Gene3D" id="3.30.40.10">
    <property type="entry name" value="Zinc/RING finger domain, C3HC4 (zinc finger)"/>
    <property type="match status" value="1"/>
</dbReference>
<dbReference type="PROSITE" id="PS50089">
    <property type="entry name" value="ZF_RING_2"/>
    <property type="match status" value="1"/>
</dbReference>
<dbReference type="InterPro" id="IPR001841">
    <property type="entry name" value="Znf_RING"/>
</dbReference>
<feature type="region of interest" description="Disordered" evidence="2">
    <location>
        <begin position="1088"/>
        <end position="1110"/>
    </location>
</feature>
<keyword evidence="1" id="KW-0862">Zinc</keyword>
<feature type="compositionally biased region" description="Polar residues" evidence="2">
    <location>
        <begin position="596"/>
        <end position="615"/>
    </location>
</feature>
<gene>
    <name evidence="5" type="ORF">PCOR1329_LOCUS203</name>
</gene>
<feature type="region of interest" description="Disordered" evidence="2">
    <location>
        <begin position="299"/>
        <end position="320"/>
    </location>
</feature>
<dbReference type="InterPro" id="IPR013083">
    <property type="entry name" value="Znf_RING/FYVE/PHD"/>
</dbReference>
<keyword evidence="1" id="KW-0479">Metal-binding</keyword>
<feature type="compositionally biased region" description="Low complexity" evidence="2">
    <location>
        <begin position="933"/>
        <end position="942"/>
    </location>
</feature>
<proteinExistence type="predicted"/>
<dbReference type="Gene3D" id="3.10.20.90">
    <property type="entry name" value="Phosphatidylinositol 3-kinase Catalytic Subunit, Chain A, domain 1"/>
    <property type="match status" value="1"/>
</dbReference>
<dbReference type="SUPFAM" id="SSF57850">
    <property type="entry name" value="RING/U-box"/>
    <property type="match status" value="1"/>
</dbReference>
<feature type="region of interest" description="Disordered" evidence="2">
    <location>
        <begin position="568"/>
        <end position="621"/>
    </location>
</feature>
<dbReference type="InterPro" id="IPR029071">
    <property type="entry name" value="Ubiquitin-like_domsf"/>
</dbReference>
<sequence>EARRAERRDASLLQHWAAAAPPAQAPAAAGGAANPARVLAAQLEEARAAEAALHAEGDQLRRELESWRGAGHRLAAHGARLAALVASQDAVAAKAEPAAGRLATAGAAPQAPAGDAGWPLQLLAAGASLAAALLAAGLCLPPRAAACKAAAPQVLAKATLPSWPSLRAQERGGAPASPALSGCGVALGGLARLAGAGVRAVEVSELQVGNFPAGAGVCVRMSIEGAHGEGPSTEVLESSDGHLLRFDTVLSAEVFLLGGALVLSVVEARGADGAVRRPGAPSACRARVPAALAAMSRDPAAAAGAAPPPGPGSGPVTSDFDGAFDEADVVRLGDAAAAPAADRAGVPSRTFAASPLPRGLSAFPPGRIDGVAAPALAAGAASDMAIASGPGACRVDGEARSMCDVPTPRCPIDFCIALLEHLALPVQATPEAISMVTTDVVIQLAPSGHTPNHSSDIAMDSDDSGTPEAPMSAEPASPHAILSGDLAGPGPSQTPVQTLTEAVLPLYVFGSSTTTTGTFKASGDGVLHGVHMCESFALPYVTLRPDPDCRNLGELRVECVPFSVQDEALRSDRGGSSGQREGSQQRRRAQHDSSRQHCSQLHGSRQQSYRSTPNAGLQRCHGPRDQLAHDVGTLVAFSLDASGCTALTGSSFGGSAGLTATIGADWGLPRATLRLLDSLPERGYSFILALEREIGRRGLETKYCSAVEGHRDGSSQEHSSQQRNHNSHGDLHVHRFRIEHDAHDLLDLYDDRQVPPGCAILSARASSIDASRTDRLLDSLSERSYPFTIAPEREFVRRSLEKNCCSAREEHSDGSPQQHGSQQRHHDSHAIPDPTCATAMRSGTHHRGRLNPGDMEVFVTTPKGTLTLSIWSSTTVGHIRALIRGRRGAHLAKQRLIFAGKQLQDGDMVSDYGIQKGSTLDLVSRLRGGMPAAAEAASAASSPQATDRDRPEQEATLPATPERLTTRARPADADGAPPEHRGDGTRDSRLAEVLLPVPPRAGASSTSWRLLQRLATPAIPDGPAARARPAGAAASVDEAEPHPNGAARPVPLLPPARLAELSLGSSSAAAPGGAALVASLFDIARSGSDEQPAAQRQEPPRSSRRPPGRATAPAVQWWFDGLRTTVASIRRAGAVRPDFTWSSLTNPLIWGTVHEDDFQILVHQCREMDMGTDGVRRVRAWWNQRGVDNLVSAHRVLCALAALHGPWATYQGERRPVRAPDHPGAYIPDVLQEIVMAEARAGDLAMMEAFHPASDLRREAHGAHAALPAPPDFQRPLVQTRRELRPIDVTDVAADGDERLTDGAWGGPQVLAIDSDSDEDALNDAELRQLPPEMQVQEPNPAAARARSQMLTDASVDNARAAEITRLLSGEAGEAPLLARGTTDIASWLAQAIWVTLPCHLSQQLLPALVRSATNAQPFRDLAEWFAEQGCFTPAGLARMLSAVSRIQVEPYDPLCPGQIAELLQTTYLDLDLFTALSAGQTALRRHQASTSEEAGTSLARGNEHCTVCLEPFGDGDGTRWPGCGHRMHAACMQEWRRQRAGVPPPPRVRPHEWFPVYCPACRLPWAELDGDPPMPDAAASQPEPSAARDEDGLAFPESRAVANEAGQGGVAQRAAAAESSNDHDQAATSGLETSPVAAGRSSGDSMDDRLPGAHPTAQGSRGPASEPALVADLGGDGITATDSVAPAIPTGPEPGTAAASPAAAAALRDVEQGGTRPSRPGLVGGAPEGPPASAASDRAAEPGQAPSQSLAAGNDFAAIEGYQQGARPEVSPYMVVAAGTHALVGTRDGDALDVPCLEDGRDAYYAAAAGLPSSDSAAADDLPPVLLAIGLRHDGLQALRAALAAADRAVDILAIACRRTASPGVATGTDLCLLAHAEWGARNLAMAAHLTAVGQPLTDRGRAVQCFALQVPLRPEPARPPVETIVTWAGAAELASECLHILLHEGLDPHVHAALLRFQAATRARGLSMEWATESLRPGSDPHQAGSHVAPLLYHAIRVTSAPAAPDIATLGSALAAIQHQGFTLTWWRDRDTHHAVHIPMARGSIPAAVAAAEEPALQMGGRVAARIDGLLLLDLLPAVTEGVVRAAQLDQWISPAAPASRILWAGDAHRPRGFLSTTGPTAGHDLLWLVVTRNQVSDGDVARRLQDLLAHPVHVSTVNALDPSTDRFDNMSLVRVAAPAADRMRIQVGSSGQVTVAGVPCRAFPFGSTRIRTQGHRAPRTPDAIRQLLAAASRPGAAAGGRSTTFSQVAQRTPLEPSGAALGPAVPRLLEFRTGPWPSGGQADADSWADVWTRMLFLGTVVHARLWVPAEPTRPASRPPPLPLGCQDHFSQTLHSSLGAGAAFRQEGGVSGLNGWSDHLLPGELLLVRVAAGSRLRLRAPGEELSWTPTLPAWIAVVHPAEADGRAAAHQLDGFLHVDVELADGPVWVARRPPSGPALATRRAAAAPPPAAAAPAPTAPPRDPRTFRERLQHLGDPPAPPGPLPSALVDPARAAARLALQPVADTPAARYADLLAHWLVAHITASQRPQPPIRWQWAMLIVAWLLEVLGIAQLWQQDAGAAEDLLTELQIGSPARRRQPFEPWQHGRRGVRPGVPLPGSRVQDAASARRHGHTSYALSAEASAALDALVHATLAAQAPGVSPAAPAAPAASATDAAGQDGLGGTSGMDVDGATLGAPVPSTAQ</sequence>
<dbReference type="InterPro" id="IPR050158">
    <property type="entry name" value="Ubiquitin_ubiquitin-like"/>
</dbReference>
<feature type="domain" description="RING-type" evidence="4">
    <location>
        <begin position="1506"/>
        <end position="1563"/>
    </location>
</feature>
<comment type="caution">
    <text evidence="5">The sequence shown here is derived from an EMBL/GenBank/DDBJ whole genome shotgun (WGS) entry which is preliminary data.</text>
</comment>
<dbReference type="PROSITE" id="PS50053">
    <property type="entry name" value="UBIQUITIN_2"/>
    <property type="match status" value="1"/>
</dbReference>
<dbReference type="SUPFAM" id="SSF54236">
    <property type="entry name" value="Ubiquitin-like"/>
    <property type="match status" value="1"/>
</dbReference>
<evidence type="ECO:0000256" key="1">
    <source>
        <dbReference type="PROSITE-ProRule" id="PRU00175"/>
    </source>
</evidence>
<dbReference type="Proteomes" id="UP001189429">
    <property type="component" value="Unassembled WGS sequence"/>
</dbReference>
<dbReference type="EMBL" id="CAUYUJ010000018">
    <property type="protein sequence ID" value="CAK0788267.1"/>
    <property type="molecule type" value="Genomic_DNA"/>
</dbReference>
<feature type="region of interest" description="Disordered" evidence="2">
    <location>
        <begin position="2579"/>
        <end position="2612"/>
    </location>
</feature>
<feature type="non-terminal residue" evidence="5">
    <location>
        <position position="1"/>
    </location>
</feature>
<feature type="non-terminal residue" evidence="5">
    <location>
        <position position="2686"/>
    </location>
</feature>